<sequence length="617" mass="67556">MSAVPNMPFYSQTPMEPAAALAPVLDEDLEASSSPEPSPKPQHTTRSSYNSTFYKSSISASSSASSSPRISGSTTRGLAKPVRAFFPSGTAPDGTPLYSLRTFNPVLDGSDSSCNSSTTTLNDGNIVYQIMGVPPVPAQSPRRSSELLPAPIPNKQGGQTYRWLRWNFGSVYRRIFTLAFLCNLATLLALGIQHALGRRFLTYNDCATAVAANLLAAMVIRNEHLVNMLFSVFVVSTERLPLRLRLLLAKVYSYGGIHSGCGVAATFWYIAYLVLLTQQLDTTPNPIVRGFVFLVSYSIVFCLATILFFAHPTMRVKVHNWFEGIHRFVGWTTIALFWVQVLGLASDEATVNDVSVGSACAKSSAFWMVIFITLLIIYPWGRLRLRDVEVEPMSKHVAKINFNYKNVQFGQAIRLADQPLHETHAFAVIPNPAAADAEKGEGGADGLLSNAGKKGFSVLVSHAGDWTRKIIDNPPKQLYTRGVPQYGVLRVAGMFKPCIVVATGSGIGPCLSLFVQRPNHPVRIVWSTKKPAETYGQNIIDLLKKTDPNALIIDTHKTGRPDLVGDVWRIWEESHRADGGKNACEAVVMISNQKVTRKVIYGLESRGIPAYGAIFDS</sequence>
<name>A0AAD5WT34_9PEZI</name>
<evidence type="ECO:0000256" key="2">
    <source>
        <dbReference type="SAM" id="Phobius"/>
    </source>
</evidence>
<dbReference type="SUPFAM" id="SSF52343">
    <property type="entry name" value="Ferredoxin reductase-like, C-terminal NADP-linked domain"/>
    <property type="match status" value="1"/>
</dbReference>
<dbReference type="EMBL" id="JAKWBI020000141">
    <property type="protein sequence ID" value="KAJ2901729.1"/>
    <property type="molecule type" value="Genomic_DNA"/>
</dbReference>
<evidence type="ECO:0000256" key="1">
    <source>
        <dbReference type="SAM" id="MobiDB-lite"/>
    </source>
</evidence>
<keyword evidence="4" id="KW-1185">Reference proteome</keyword>
<organism evidence="3 4">
    <name type="scientific">Zalerion maritima</name>
    <dbReference type="NCBI Taxonomy" id="339359"/>
    <lineage>
        <taxon>Eukaryota</taxon>
        <taxon>Fungi</taxon>
        <taxon>Dikarya</taxon>
        <taxon>Ascomycota</taxon>
        <taxon>Pezizomycotina</taxon>
        <taxon>Sordariomycetes</taxon>
        <taxon>Lulworthiomycetidae</taxon>
        <taxon>Lulworthiales</taxon>
        <taxon>Lulworthiaceae</taxon>
        <taxon>Zalerion</taxon>
    </lineage>
</organism>
<dbReference type="InterPro" id="IPR052979">
    <property type="entry name" value="Adenylate-forming_domain"/>
</dbReference>
<accession>A0AAD5WT34</accession>
<dbReference type="PANTHER" id="PTHR33927">
    <property type="entry name" value="TRANSMEMBRANE PROTEIN"/>
    <property type="match status" value="1"/>
</dbReference>
<feature type="region of interest" description="Disordered" evidence="1">
    <location>
        <begin position="18"/>
        <end position="49"/>
    </location>
</feature>
<dbReference type="InterPro" id="IPR039261">
    <property type="entry name" value="FNR_nucleotide-bd"/>
</dbReference>
<protein>
    <recommendedName>
        <fullName evidence="5">Nonribosomal peptide synthetase 12</fullName>
    </recommendedName>
</protein>
<feature type="transmembrane region" description="Helical" evidence="2">
    <location>
        <begin position="251"/>
        <end position="275"/>
    </location>
</feature>
<evidence type="ECO:0008006" key="5">
    <source>
        <dbReference type="Google" id="ProtNLM"/>
    </source>
</evidence>
<dbReference type="PANTHER" id="PTHR33927:SF5">
    <property type="entry name" value="ENZYME, PUTATIVE (AFU_ORTHOLOGUE AFUA_8G01222)-RELATED"/>
    <property type="match status" value="1"/>
</dbReference>
<feature type="transmembrane region" description="Helical" evidence="2">
    <location>
        <begin position="328"/>
        <end position="345"/>
    </location>
</feature>
<proteinExistence type="predicted"/>
<evidence type="ECO:0000313" key="4">
    <source>
        <dbReference type="Proteomes" id="UP001201980"/>
    </source>
</evidence>
<keyword evidence="2" id="KW-1133">Transmembrane helix</keyword>
<feature type="transmembrane region" description="Helical" evidence="2">
    <location>
        <begin position="175"/>
        <end position="196"/>
    </location>
</feature>
<dbReference type="Proteomes" id="UP001201980">
    <property type="component" value="Unassembled WGS sequence"/>
</dbReference>
<comment type="caution">
    <text evidence="3">The sequence shown here is derived from an EMBL/GenBank/DDBJ whole genome shotgun (WGS) entry which is preliminary data.</text>
</comment>
<evidence type="ECO:0000313" key="3">
    <source>
        <dbReference type="EMBL" id="KAJ2901729.1"/>
    </source>
</evidence>
<feature type="transmembrane region" description="Helical" evidence="2">
    <location>
        <begin position="287"/>
        <end position="308"/>
    </location>
</feature>
<dbReference type="AlphaFoldDB" id="A0AAD5WT34"/>
<reference evidence="3" key="1">
    <citation type="submission" date="2022-07" db="EMBL/GenBank/DDBJ databases">
        <title>Draft genome sequence of Zalerion maritima ATCC 34329, a (micro)plastics degrading marine fungus.</title>
        <authorList>
            <person name="Paco A."/>
            <person name="Goncalves M.F.M."/>
            <person name="Rocha-Santos T.A.P."/>
            <person name="Alves A."/>
        </authorList>
    </citation>
    <scope>NUCLEOTIDE SEQUENCE</scope>
    <source>
        <strain evidence="3">ATCC 34329</strain>
    </source>
</reference>
<keyword evidence="2" id="KW-0812">Transmembrane</keyword>
<gene>
    <name evidence="3" type="ORF">MKZ38_001539</name>
</gene>
<feature type="transmembrane region" description="Helical" evidence="2">
    <location>
        <begin position="365"/>
        <end position="385"/>
    </location>
</feature>
<keyword evidence="2" id="KW-0472">Membrane</keyword>